<reference evidence="2 3" key="1">
    <citation type="submission" date="2018-04" db="EMBL/GenBank/DDBJ databases">
        <authorList>
            <person name="Vogel A."/>
        </authorList>
    </citation>
    <scope>NUCLEOTIDE SEQUENCE [LARGE SCALE GENOMIC DNA]</scope>
</reference>
<evidence type="ECO:0000256" key="1">
    <source>
        <dbReference type="SAM" id="MobiDB-lite"/>
    </source>
</evidence>
<sequence length="188" mass="19981">MHTAVGRTSSAYYSGPVQEPLGTSGFSSCWACIHSSAYAERVVVFATRRASFFKFFSPLAAVLVRRSAATTFEFLSGSKQHGDGSATGGPNQLKTARGSSAAGCTSDASCRLDCARVTWLQQRILTPAAAQRGETAAVLRQRRTKKLSPSRTSGGSDCTARYLLPVLVAPSDMTAEITASVHRSAKPW</sequence>
<name>A0A484LR19_9ASTE</name>
<protein>
    <submittedName>
        <fullName evidence="2">Uncharacterized protein</fullName>
    </submittedName>
</protein>
<feature type="compositionally biased region" description="Polar residues" evidence="1">
    <location>
        <begin position="88"/>
        <end position="98"/>
    </location>
</feature>
<accession>A0A484LR19</accession>
<evidence type="ECO:0000313" key="3">
    <source>
        <dbReference type="Proteomes" id="UP000595140"/>
    </source>
</evidence>
<evidence type="ECO:0000313" key="2">
    <source>
        <dbReference type="EMBL" id="VFQ78962.1"/>
    </source>
</evidence>
<feature type="region of interest" description="Disordered" evidence="1">
    <location>
        <begin position="79"/>
        <end position="98"/>
    </location>
</feature>
<gene>
    <name evidence="2" type="ORF">CCAM_LOCUS20738</name>
</gene>
<proteinExistence type="predicted"/>
<organism evidence="2 3">
    <name type="scientific">Cuscuta campestris</name>
    <dbReference type="NCBI Taxonomy" id="132261"/>
    <lineage>
        <taxon>Eukaryota</taxon>
        <taxon>Viridiplantae</taxon>
        <taxon>Streptophyta</taxon>
        <taxon>Embryophyta</taxon>
        <taxon>Tracheophyta</taxon>
        <taxon>Spermatophyta</taxon>
        <taxon>Magnoliopsida</taxon>
        <taxon>eudicotyledons</taxon>
        <taxon>Gunneridae</taxon>
        <taxon>Pentapetalae</taxon>
        <taxon>asterids</taxon>
        <taxon>lamiids</taxon>
        <taxon>Solanales</taxon>
        <taxon>Convolvulaceae</taxon>
        <taxon>Cuscuteae</taxon>
        <taxon>Cuscuta</taxon>
        <taxon>Cuscuta subgen. Grammica</taxon>
        <taxon>Cuscuta sect. Cleistogrammica</taxon>
    </lineage>
</organism>
<dbReference type="EMBL" id="OOIL02001879">
    <property type="protein sequence ID" value="VFQ78962.1"/>
    <property type="molecule type" value="Genomic_DNA"/>
</dbReference>
<keyword evidence="3" id="KW-1185">Reference proteome</keyword>
<dbReference type="AlphaFoldDB" id="A0A484LR19"/>
<dbReference type="Proteomes" id="UP000595140">
    <property type="component" value="Unassembled WGS sequence"/>
</dbReference>